<evidence type="ECO:0000313" key="2">
    <source>
        <dbReference type="EMBL" id="AES92541.1"/>
    </source>
</evidence>
<keyword evidence="1 2" id="KW-0812">Transmembrane</keyword>
<keyword evidence="1" id="KW-1133">Transmembrane helix</keyword>
<feature type="transmembrane region" description="Helical" evidence="1">
    <location>
        <begin position="24"/>
        <end position="43"/>
    </location>
</feature>
<protein>
    <submittedName>
        <fullName evidence="2">Transmembrane protein, putative</fullName>
    </submittedName>
</protein>
<proteinExistence type="predicted"/>
<name>G7JGS4_MEDTR</name>
<reference evidence="2 4" key="1">
    <citation type="journal article" date="2011" name="Nature">
        <title>The Medicago genome provides insight into the evolution of rhizobial symbioses.</title>
        <authorList>
            <person name="Young N.D."/>
            <person name="Debelle F."/>
            <person name="Oldroyd G.E."/>
            <person name="Geurts R."/>
            <person name="Cannon S.B."/>
            <person name="Udvardi M.K."/>
            <person name="Benedito V.A."/>
            <person name="Mayer K.F."/>
            <person name="Gouzy J."/>
            <person name="Schoof H."/>
            <person name="Van de Peer Y."/>
            <person name="Proost S."/>
            <person name="Cook D.R."/>
            <person name="Meyers B.C."/>
            <person name="Spannagl M."/>
            <person name="Cheung F."/>
            <person name="De Mita S."/>
            <person name="Krishnakumar V."/>
            <person name="Gundlach H."/>
            <person name="Zhou S."/>
            <person name="Mudge J."/>
            <person name="Bharti A.K."/>
            <person name="Murray J.D."/>
            <person name="Naoumkina M.A."/>
            <person name="Rosen B."/>
            <person name="Silverstein K.A."/>
            <person name="Tang H."/>
            <person name="Rombauts S."/>
            <person name="Zhao P.X."/>
            <person name="Zhou P."/>
            <person name="Barbe V."/>
            <person name="Bardou P."/>
            <person name="Bechner M."/>
            <person name="Bellec A."/>
            <person name="Berger A."/>
            <person name="Berges H."/>
            <person name="Bidwell S."/>
            <person name="Bisseling T."/>
            <person name="Choisne N."/>
            <person name="Couloux A."/>
            <person name="Denny R."/>
            <person name="Deshpande S."/>
            <person name="Dai X."/>
            <person name="Doyle J.J."/>
            <person name="Dudez A.M."/>
            <person name="Farmer A.D."/>
            <person name="Fouteau S."/>
            <person name="Franken C."/>
            <person name="Gibelin C."/>
            <person name="Gish J."/>
            <person name="Goldstein S."/>
            <person name="Gonzalez A.J."/>
            <person name="Green P.J."/>
            <person name="Hallab A."/>
            <person name="Hartog M."/>
            <person name="Hua A."/>
            <person name="Humphray S.J."/>
            <person name="Jeong D.H."/>
            <person name="Jing Y."/>
            <person name="Jocker A."/>
            <person name="Kenton S.M."/>
            <person name="Kim D.J."/>
            <person name="Klee K."/>
            <person name="Lai H."/>
            <person name="Lang C."/>
            <person name="Lin S."/>
            <person name="Macmil S.L."/>
            <person name="Magdelenat G."/>
            <person name="Matthews L."/>
            <person name="McCorrison J."/>
            <person name="Monaghan E.L."/>
            <person name="Mun J.H."/>
            <person name="Najar F.Z."/>
            <person name="Nicholson C."/>
            <person name="Noirot C."/>
            <person name="O'Bleness M."/>
            <person name="Paule C.R."/>
            <person name="Poulain J."/>
            <person name="Prion F."/>
            <person name="Qin B."/>
            <person name="Qu C."/>
            <person name="Retzel E.F."/>
            <person name="Riddle C."/>
            <person name="Sallet E."/>
            <person name="Samain S."/>
            <person name="Samson N."/>
            <person name="Sanders I."/>
            <person name="Saurat O."/>
            <person name="Scarpelli C."/>
            <person name="Schiex T."/>
            <person name="Segurens B."/>
            <person name="Severin A.J."/>
            <person name="Sherrier D.J."/>
            <person name="Shi R."/>
            <person name="Sims S."/>
            <person name="Singer S.R."/>
            <person name="Sinharoy S."/>
            <person name="Sterck L."/>
            <person name="Viollet A."/>
            <person name="Wang B.B."/>
            <person name="Wang K."/>
            <person name="Wang M."/>
            <person name="Wang X."/>
            <person name="Warfsmann J."/>
            <person name="Weissenbach J."/>
            <person name="White D.D."/>
            <person name="White J.D."/>
            <person name="Wiley G.B."/>
            <person name="Wincker P."/>
            <person name="Xing Y."/>
            <person name="Yang L."/>
            <person name="Yao Z."/>
            <person name="Ying F."/>
            <person name="Zhai J."/>
            <person name="Zhou L."/>
            <person name="Zuber A."/>
            <person name="Denarie J."/>
            <person name="Dixon R.A."/>
            <person name="May G.D."/>
            <person name="Schwartz D.C."/>
            <person name="Rogers J."/>
            <person name="Quetier F."/>
            <person name="Town C.D."/>
            <person name="Roe B.A."/>
        </authorList>
    </citation>
    <scope>NUCLEOTIDE SEQUENCE [LARGE SCALE GENOMIC DNA]</scope>
    <source>
        <strain evidence="2">A17</strain>
        <strain evidence="3 4">cv. Jemalong A17</strain>
    </source>
</reference>
<evidence type="ECO:0000313" key="3">
    <source>
        <dbReference type="EnsemblPlants" id="AES92541"/>
    </source>
</evidence>
<reference evidence="3" key="3">
    <citation type="submission" date="2015-04" db="UniProtKB">
        <authorList>
            <consortium name="EnsemblPlants"/>
        </authorList>
    </citation>
    <scope>IDENTIFICATION</scope>
    <source>
        <strain evidence="3">cv. Jemalong A17</strain>
    </source>
</reference>
<organism evidence="2 4">
    <name type="scientific">Medicago truncatula</name>
    <name type="common">Barrel medic</name>
    <name type="synonym">Medicago tribuloides</name>
    <dbReference type="NCBI Taxonomy" id="3880"/>
    <lineage>
        <taxon>Eukaryota</taxon>
        <taxon>Viridiplantae</taxon>
        <taxon>Streptophyta</taxon>
        <taxon>Embryophyta</taxon>
        <taxon>Tracheophyta</taxon>
        <taxon>Spermatophyta</taxon>
        <taxon>Magnoliopsida</taxon>
        <taxon>eudicotyledons</taxon>
        <taxon>Gunneridae</taxon>
        <taxon>Pentapetalae</taxon>
        <taxon>rosids</taxon>
        <taxon>fabids</taxon>
        <taxon>Fabales</taxon>
        <taxon>Fabaceae</taxon>
        <taxon>Papilionoideae</taxon>
        <taxon>50 kb inversion clade</taxon>
        <taxon>NPAAA clade</taxon>
        <taxon>Hologalegina</taxon>
        <taxon>IRL clade</taxon>
        <taxon>Trifolieae</taxon>
        <taxon>Medicago</taxon>
    </lineage>
</organism>
<gene>
    <name evidence="2" type="ordered locus">MTR_4g131130</name>
</gene>
<dbReference type="HOGENOM" id="CLU_2708557_0_0_1"/>
<keyword evidence="1" id="KW-0472">Membrane</keyword>
<dbReference type="EnsemblPlants" id="AES92541">
    <property type="protein sequence ID" value="AES92541"/>
    <property type="gene ID" value="MTR_4g131130"/>
</dbReference>
<reference evidence="2 4" key="2">
    <citation type="journal article" date="2014" name="BMC Genomics">
        <title>An improved genome release (version Mt4.0) for the model legume Medicago truncatula.</title>
        <authorList>
            <person name="Tang H."/>
            <person name="Krishnakumar V."/>
            <person name="Bidwell S."/>
            <person name="Rosen B."/>
            <person name="Chan A."/>
            <person name="Zhou S."/>
            <person name="Gentzbittel L."/>
            <person name="Childs K.L."/>
            <person name="Yandell M."/>
            <person name="Gundlach H."/>
            <person name="Mayer K.F."/>
            <person name="Schwartz D.C."/>
            <person name="Town C.D."/>
        </authorList>
    </citation>
    <scope>GENOME REANNOTATION</scope>
    <source>
        <strain evidence="3 4">cv. Jemalong A17</strain>
    </source>
</reference>
<dbReference type="AlphaFoldDB" id="G7JGS4"/>
<evidence type="ECO:0000313" key="4">
    <source>
        <dbReference type="Proteomes" id="UP000002051"/>
    </source>
</evidence>
<sequence>MFVIFKTSNKDFVSTSTTWNPNQFFTLIVSAAAVVVIGVVSDLSCQQATCAVKALMVVVKATNVPLSSTFVTG</sequence>
<dbReference type="PaxDb" id="3880-AES92541"/>
<accession>G7JGS4</accession>
<evidence type="ECO:0000256" key="1">
    <source>
        <dbReference type="SAM" id="Phobius"/>
    </source>
</evidence>
<keyword evidence="4" id="KW-1185">Reference proteome</keyword>
<dbReference type="EMBL" id="CM001220">
    <property type="protein sequence ID" value="AES92541.1"/>
    <property type="molecule type" value="Genomic_DNA"/>
</dbReference>
<dbReference type="Proteomes" id="UP000002051">
    <property type="component" value="Chromosome 4"/>
</dbReference>